<feature type="non-terminal residue" evidence="1">
    <location>
        <position position="52"/>
    </location>
</feature>
<dbReference type="Gene3D" id="1.10.10.2120">
    <property type="match status" value="1"/>
</dbReference>
<gene>
    <name evidence="1" type="ORF">METZ01_LOCUS323129</name>
</gene>
<accession>A0A382PCD6</accession>
<sequence>MSRFKSEAGIGEKKLLDNASIYLSILREQSPEYVNGINGISESSNIDIQHIA</sequence>
<dbReference type="AlphaFoldDB" id="A0A382PCD6"/>
<organism evidence="1">
    <name type="scientific">marine metagenome</name>
    <dbReference type="NCBI Taxonomy" id="408172"/>
    <lineage>
        <taxon>unclassified sequences</taxon>
        <taxon>metagenomes</taxon>
        <taxon>ecological metagenomes</taxon>
    </lineage>
</organism>
<reference evidence="1" key="1">
    <citation type="submission" date="2018-05" db="EMBL/GenBank/DDBJ databases">
        <authorList>
            <person name="Lanie J.A."/>
            <person name="Ng W.-L."/>
            <person name="Kazmierczak K.M."/>
            <person name="Andrzejewski T.M."/>
            <person name="Davidsen T.M."/>
            <person name="Wayne K.J."/>
            <person name="Tettelin H."/>
            <person name="Glass J.I."/>
            <person name="Rusch D."/>
            <person name="Podicherti R."/>
            <person name="Tsui H.-C.T."/>
            <person name="Winkler M.E."/>
        </authorList>
    </citation>
    <scope>NUCLEOTIDE SEQUENCE</scope>
</reference>
<evidence type="ECO:0000313" key="1">
    <source>
        <dbReference type="EMBL" id="SVC70275.1"/>
    </source>
</evidence>
<dbReference type="EMBL" id="UINC01105957">
    <property type="protein sequence ID" value="SVC70275.1"/>
    <property type="molecule type" value="Genomic_DNA"/>
</dbReference>
<proteinExistence type="predicted"/>
<protein>
    <submittedName>
        <fullName evidence="1">Uncharacterized protein</fullName>
    </submittedName>
</protein>
<name>A0A382PCD6_9ZZZZ</name>